<accession>A0A1W4X5R3</accession>
<keyword evidence="7" id="KW-0732">Signal</keyword>
<dbReference type="PROSITE" id="PS01248">
    <property type="entry name" value="EGF_LAM_1"/>
    <property type="match status" value="1"/>
</dbReference>
<evidence type="ECO:0000256" key="6">
    <source>
        <dbReference type="SAM" id="Phobius"/>
    </source>
</evidence>
<keyword evidence="6" id="KW-1133">Transmembrane helix</keyword>
<dbReference type="RefSeq" id="XP_018327728.1">
    <property type="nucleotide sequence ID" value="XM_018472226.2"/>
</dbReference>
<dbReference type="KEGG" id="apln:108738695"/>
<dbReference type="Pfam" id="PF07645">
    <property type="entry name" value="EGF_CA"/>
    <property type="match status" value="1"/>
</dbReference>
<evidence type="ECO:0000256" key="4">
    <source>
        <dbReference type="ARBA" id="ARBA00023157"/>
    </source>
</evidence>
<dbReference type="CTD" id="33166"/>
<dbReference type="GO" id="GO:0048513">
    <property type="term" value="P:animal organ development"/>
    <property type="evidence" value="ECO:0007669"/>
    <property type="project" value="UniProtKB-ARBA"/>
</dbReference>
<evidence type="ECO:0000259" key="8">
    <source>
        <dbReference type="PROSITE" id="PS50026"/>
    </source>
</evidence>
<dbReference type="InterPro" id="IPR021852">
    <property type="entry name" value="DUF3456"/>
</dbReference>
<dbReference type="InParanoid" id="A0A1W4X5R3"/>
<evidence type="ECO:0000256" key="5">
    <source>
        <dbReference type="PROSITE-ProRule" id="PRU00076"/>
    </source>
</evidence>
<dbReference type="CDD" id="cd00064">
    <property type="entry name" value="FU"/>
    <property type="match status" value="1"/>
</dbReference>
<dbReference type="OrthoDB" id="19903at2759"/>
<feature type="chain" id="PRO_5010737323" evidence="7">
    <location>
        <begin position="22"/>
        <end position="371"/>
    </location>
</feature>
<evidence type="ECO:0000256" key="3">
    <source>
        <dbReference type="ARBA" id="ARBA00022837"/>
    </source>
</evidence>
<dbReference type="FunCoup" id="A0A1W4X5R3">
    <property type="interactions" value="394"/>
</dbReference>
<keyword evidence="3" id="KW-0106">Calcium</keyword>
<feature type="domain" description="EGF-like" evidence="8">
    <location>
        <begin position="143"/>
        <end position="185"/>
    </location>
</feature>
<dbReference type="InterPro" id="IPR000742">
    <property type="entry name" value="EGF"/>
</dbReference>
<feature type="transmembrane region" description="Helical" evidence="6">
    <location>
        <begin position="310"/>
        <end position="328"/>
    </location>
</feature>
<dbReference type="GO" id="GO:0005509">
    <property type="term" value="F:calcium ion binding"/>
    <property type="evidence" value="ECO:0007669"/>
    <property type="project" value="InterPro"/>
</dbReference>
<dbReference type="PROSITE" id="PS00022">
    <property type="entry name" value="EGF_1"/>
    <property type="match status" value="1"/>
</dbReference>
<name>A0A1W4X5R3_AGRPL</name>
<dbReference type="STRING" id="224129.A0A1W4X5R3"/>
<keyword evidence="2 5" id="KW-0245">EGF-like domain</keyword>
<evidence type="ECO:0000256" key="7">
    <source>
        <dbReference type="SAM" id="SignalP"/>
    </source>
</evidence>
<dbReference type="PROSITE" id="PS50026">
    <property type="entry name" value="EGF_3"/>
    <property type="match status" value="1"/>
</dbReference>
<sequence length="371" mass="41544">MHRCFYFIYVLIYLLNSNVLSAELDSKKQTKFPPCRACKVFIESFKRGLDKTAKGKFEGGDAAWEEQNQGSYATSEVRLVEIQEHICSDVKEGSDQCYLLNEEHDLIIEEWWFKHQAEEPDIFKYFCIDKLQSCCPDFHYGTNCTPCDGYPDNICSNNGKCSGSGTRKGNGKCKCDPGYSGEKCEECAEGYYESYRDATKFLCSKCHHSCDGKCTKGGAGGCEKCHVGWNRNSNNECVDINECATLRAACSPLQFCVNSEGSYKCLECDRACSGCTGDGPDMCQRCAKGYTLVDKMCVDADQVQRKQHVFITRYLTYLGLCIATCIIFQRNMILASVIGLAVAAYITVSEYYLDKPEINATNLVNTLFPTT</sequence>
<dbReference type="Gene3D" id="2.10.25.10">
    <property type="entry name" value="Laminin"/>
    <property type="match status" value="2"/>
</dbReference>
<proteinExistence type="inferred from homology"/>
<dbReference type="Proteomes" id="UP000192223">
    <property type="component" value="Unplaced"/>
</dbReference>
<dbReference type="InterPro" id="IPR002049">
    <property type="entry name" value="LE_dom"/>
</dbReference>
<dbReference type="InterPro" id="IPR001881">
    <property type="entry name" value="EGF-like_Ca-bd_dom"/>
</dbReference>
<dbReference type="PROSITE" id="PS01187">
    <property type="entry name" value="EGF_CA"/>
    <property type="match status" value="1"/>
</dbReference>
<dbReference type="GO" id="GO:0048731">
    <property type="term" value="P:system development"/>
    <property type="evidence" value="ECO:0007669"/>
    <property type="project" value="UniProtKB-ARBA"/>
</dbReference>
<dbReference type="SUPFAM" id="SSF57184">
    <property type="entry name" value="Growth factor receptor domain"/>
    <property type="match status" value="1"/>
</dbReference>
<feature type="transmembrane region" description="Helical" evidence="6">
    <location>
        <begin position="333"/>
        <end position="353"/>
    </location>
</feature>
<organism evidence="9 10">
    <name type="scientific">Agrilus planipennis</name>
    <name type="common">Emerald ash borer</name>
    <name type="synonym">Agrilus marcopoli</name>
    <dbReference type="NCBI Taxonomy" id="224129"/>
    <lineage>
        <taxon>Eukaryota</taxon>
        <taxon>Metazoa</taxon>
        <taxon>Ecdysozoa</taxon>
        <taxon>Arthropoda</taxon>
        <taxon>Hexapoda</taxon>
        <taxon>Insecta</taxon>
        <taxon>Pterygota</taxon>
        <taxon>Neoptera</taxon>
        <taxon>Endopterygota</taxon>
        <taxon>Coleoptera</taxon>
        <taxon>Polyphaga</taxon>
        <taxon>Elateriformia</taxon>
        <taxon>Buprestoidea</taxon>
        <taxon>Buprestidae</taxon>
        <taxon>Agrilinae</taxon>
        <taxon>Agrilus</taxon>
    </lineage>
</organism>
<gene>
    <name evidence="10" type="primary">LOC108738695</name>
</gene>
<keyword evidence="6" id="KW-0472">Membrane</keyword>
<evidence type="ECO:0000313" key="10">
    <source>
        <dbReference type="RefSeq" id="XP_018327728.1"/>
    </source>
</evidence>
<dbReference type="SMART" id="SM00261">
    <property type="entry name" value="FU"/>
    <property type="match status" value="2"/>
</dbReference>
<dbReference type="Pfam" id="PF00053">
    <property type="entry name" value="EGF_laminin"/>
    <property type="match status" value="1"/>
</dbReference>
<dbReference type="GeneID" id="108738695"/>
<dbReference type="InterPro" id="IPR006212">
    <property type="entry name" value="Furin_repeat"/>
</dbReference>
<evidence type="ECO:0000256" key="1">
    <source>
        <dbReference type="ARBA" id="ARBA00005897"/>
    </source>
</evidence>
<dbReference type="SMART" id="SM00179">
    <property type="entry name" value="EGF_CA"/>
    <property type="match status" value="1"/>
</dbReference>
<feature type="signal peptide" evidence="7">
    <location>
        <begin position="1"/>
        <end position="21"/>
    </location>
</feature>
<comment type="caution">
    <text evidence="5">Lacks conserved residue(s) required for the propagation of feature annotation.</text>
</comment>
<feature type="disulfide bond" evidence="5">
    <location>
        <begin position="175"/>
        <end position="184"/>
    </location>
</feature>
<keyword evidence="9" id="KW-1185">Reference proteome</keyword>
<evidence type="ECO:0000256" key="2">
    <source>
        <dbReference type="ARBA" id="ARBA00022536"/>
    </source>
</evidence>
<dbReference type="CDD" id="cd00055">
    <property type="entry name" value="EGF_Lam"/>
    <property type="match status" value="1"/>
</dbReference>
<dbReference type="Pfam" id="PF11938">
    <property type="entry name" value="DUF3456"/>
    <property type="match status" value="1"/>
</dbReference>
<reference evidence="10" key="1">
    <citation type="submission" date="2025-08" db="UniProtKB">
        <authorList>
            <consortium name="RefSeq"/>
        </authorList>
    </citation>
    <scope>IDENTIFICATION</scope>
    <source>
        <tissue evidence="10">Entire body</tissue>
    </source>
</reference>
<keyword evidence="6" id="KW-0812">Transmembrane</keyword>
<dbReference type="InterPro" id="IPR049883">
    <property type="entry name" value="NOTCH1_EGF-like"/>
</dbReference>
<evidence type="ECO:0000313" key="9">
    <source>
        <dbReference type="Proteomes" id="UP000192223"/>
    </source>
</evidence>
<keyword evidence="4 5" id="KW-1015">Disulfide bond</keyword>
<dbReference type="SMART" id="SM00181">
    <property type="entry name" value="EGF"/>
    <property type="match status" value="3"/>
</dbReference>
<dbReference type="InterPro" id="IPR009030">
    <property type="entry name" value="Growth_fac_rcpt_cys_sf"/>
</dbReference>
<dbReference type="AlphaFoldDB" id="A0A1W4X5R3"/>
<protein>
    <submittedName>
        <fullName evidence="10">Cysteine-rich with EGF-like domain protein 2</fullName>
    </submittedName>
</protein>
<dbReference type="InterPro" id="IPR018097">
    <property type="entry name" value="EGF_Ca-bd_CS"/>
</dbReference>
<comment type="similarity">
    <text evidence="1">Belongs to the CRELD family.</text>
</comment>